<proteinExistence type="predicted"/>
<evidence type="ECO:0000313" key="4">
    <source>
        <dbReference type="EMBL" id="KNG82806.1"/>
    </source>
</evidence>
<dbReference type="InterPro" id="IPR049326">
    <property type="entry name" value="Rhodopsin_dom_fungi"/>
</dbReference>
<protein>
    <submittedName>
        <fullName evidence="4">Integral membrane protein</fullName>
    </submittedName>
</protein>
<dbReference type="Pfam" id="PF20684">
    <property type="entry name" value="Fung_rhodopsin"/>
    <property type="match status" value="1"/>
</dbReference>
<accession>A0A0L1ITA1</accession>
<sequence length="412" mass="45314">MADQKDAFQVLSSENRGAIITLTSVSLLIVAIIFVAAKFGSAIYFKQRRTAVNTPIWAALIFAIIQVVLLQKAVDHGLGKHQDRLSDGDIQAWSKFAYAAHLLLIVALSLSKMSTILLIWKLTPSKSLRRSCAIAAGIVVGWSIFAVFGIAFQCEMPGPWLYSPERCAGEVSIHPNRLQDWLQSPLKLHQGAIFYPIAVFNTLTEAIIVVLPFIMMHNVQMDWHKRVKILSSFSTRISVVTLGIAHLALLPSFSHSTDVSWDIVNWEITGQAMMLTAVIAACVPTLYHIFAGLHSGLTTTQIPNGIDLELLQTKASGYINQSSSWASQSQSRPRSRGRLRKNGRSMFDGRDTDGVVITEVSTGGDQGDRQSSSSEGAESTRHLTQDLQGKEGVLRTVDVTVSVEKQDHRARH</sequence>
<keyword evidence="2" id="KW-0812">Transmembrane</keyword>
<feature type="transmembrane region" description="Helical" evidence="2">
    <location>
        <begin position="268"/>
        <end position="290"/>
    </location>
</feature>
<dbReference type="STRING" id="1509407.A0A0L1ITA1"/>
<feature type="compositionally biased region" description="Basic residues" evidence="1">
    <location>
        <begin position="333"/>
        <end position="343"/>
    </location>
</feature>
<gene>
    <name evidence="4" type="ORF">ANOM_009251</name>
</gene>
<feature type="transmembrane region" description="Helical" evidence="2">
    <location>
        <begin position="96"/>
        <end position="120"/>
    </location>
</feature>
<keyword evidence="2" id="KW-0472">Membrane</keyword>
<keyword evidence="5" id="KW-1185">Reference proteome</keyword>
<dbReference type="AlphaFoldDB" id="A0A0L1ITA1"/>
<dbReference type="OrthoDB" id="3918601at2759"/>
<feature type="region of interest" description="Disordered" evidence="1">
    <location>
        <begin position="322"/>
        <end position="412"/>
    </location>
</feature>
<evidence type="ECO:0000313" key="5">
    <source>
        <dbReference type="Proteomes" id="UP000037505"/>
    </source>
</evidence>
<feature type="compositionally biased region" description="Low complexity" evidence="1">
    <location>
        <begin position="322"/>
        <end position="332"/>
    </location>
</feature>
<dbReference type="RefSeq" id="XP_015403729.1">
    <property type="nucleotide sequence ID" value="XM_015554507.1"/>
</dbReference>
<dbReference type="PANTHER" id="PTHR38794:SF3">
    <property type="entry name" value="INTEGRAL MEMBRANE PROTEIN"/>
    <property type="match status" value="1"/>
</dbReference>
<dbReference type="GeneID" id="26811055"/>
<feature type="transmembrane region" description="Helical" evidence="2">
    <location>
        <begin position="51"/>
        <end position="70"/>
    </location>
</feature>
<organism evidence="4 5">
    <name type="scientific">Aspergillus nomiae NRRL (strain ATCC 15546 / NRRL 13137 / CBS 260.88 / M93)</name>
    <dbReference type="NCBI Taxonomy" id="1509407"/>
    <lineage>
        <taxon>Eukaryota</taxon>
        <taxon>Fungi</taxon>
        <taxon>Dikarya</taxon>
        <taxon>Ascomycota</taxon>
        <taxon>Pezizomycotina</taxon>
        <taxon>Eurotiomycetes</taxon>
        <taxon>Eurotiomycetidae</taxon>
        <taxon>Eurotiales</taxon>
        <taxon>Aspergillaceae</taxon>
        <taxon>Aspergillus</taxon>
        <taxon>Aspergillus subgen. Circumdati</taxon>
    </lineage>
</organism>
<comment type="caution">
    <text evidence="4">The sequence shown here is derived from an EMBL/GenBank/DDBJ whole genome shotgun (WGS) entry which is preliminary data.</text>
</comment>
<dbReference type="Proteomes" id="UP000037505">
    <property type="component" value="Unassembled WGS sequence"/>
</dbReference>
<dbReference type="EMBL" id="JNOM01000314">
    <property type="protein sequence ID" value="KNG82806.1"/>
    <property type="molecule type" value="Genomic_DNA"/>
</dbReference>
<feature type="domain" description="Rhodopsin" evidence="3">
    <location>
        <begin position="54"/>
        <end position="290"/>
    </location>
</feature>
<evidence type="ECO:0000256" key="1">
    <source>
        <dbReference type="SAM" id="MobiDB-lite"/>
    </source>
</evidence>
<feature type="transmembrane region" description="Helical" evidence="2">
    <location>
        <begin position="18"/>
        <end position="39"/>
    </location>
</feature>
<keyword evidence="2" id="KW-1133">Transmembrane helix</keyword>
<reference evidence="4 5" key="1">
    <citation type="submission" date="2014-06" db="EMBL/GenBank/DDBJ databases">
        <title>The Genome of the Aflatoxigenic Filamentous Fungus Aspergillus nomius.</title>
        <authorList>
            <person name="Moore M.G."/>
            <person name="Shannon B.M."/>
            <person name="Brian M.M."/>
        </authorList>
    </citation>
    <scope>NUCLEOTIDE SEQUENCE [LARGE SCALE GENOMIC DNA]</scope>
    <source>
        <strain evidence="4 5">NRRL 13137</strain>
    </source>
</reference>
<name>A0A0L1ITA1_ASPN3</name>
<evidence type="ECO:0000259" key="3">
    <source>
        <dbReference type="Pfam" id="PF20684"/>
    </source>
</evidence>
<feature type="transmembrane region" description="Helical" evidence="2">
    <location>
        <begin position="227"/>
        <end position="248"/>
    </location>
</feature>
<feature type="transmembrane region" description="Helical" evidence="2">
    <location>
        <begin position="132"/>
        <end position="152"/>
    </location>
</feature>
<feature type="compositionally biased region" description="Basic and acidic residues" evidence="1">
    <location>
        <begin position="378"/>
        <end position="393"/>
    </location>
</feature>
<dbReference type="PANTHER" id="PTHR38794">
    <property type="entry name" value="INTEGRAL MEMBRANE PROTEIN"/>
    <property type="match status" value="1"/>
</dbReference>
<evidence type="ECO:0000256" key="2">
    <source>
        <dbReference type="SAM" id="Phobius"/>
    </source>
</evidence>
<feature type="transmembrane region" description="Helical" evidence="2">
    <location>
        <begin position="193"/>
        <end position="215"/>
    </location>
</feature>